<accession>A0AA40DPM3</accession>
<feature type="compositionally biased region" description="Low complexity" evidence="1">
    <location>
        <begin position="155"/>
        <end position="170"/>
    </location>
</feature>
<feature type="compositionally biased region" description="Polar residues" evidence="1">
    <location>
        <begin position="781"/>
        <end position="801"/>
    </location>
</feature>
<feature type="region of interest" description="Disordered" evidence="1">
    <location>
        <begin position="657"/>
        <end position="907"/>
    </location>
</feature>
<dbReference type="AlphaFoldDB" id="A0AA40DPM3"/>
<protein>
    <submittedName>
        <fullName evidence="2">Uncharacterized protein</fullName>
    </submittedName>
</protein>
<gene>
    <name evidence="2" type="ORF">B0H67DRAFT_288071</name>
</gene>
<evidence type="ECO:0000256" key="1">
    <source>
        <dbReference type="SAM" id="MobiDB-lite"/>
    </source>
</evidence>
<feature type="compositionally biased region" description="Basic and acidic residues" evidence="1">
    <location>
        <begin position="134"/>
        <end position="147"/>
    </location>
</feature>
<feature type="compositionally biased region" description="Polar residues" evidence="1">
    <location>
        <begin position="455"/>
        <end position="467"/>
    </location>
</feature>
<sequence length="907" mass="97737">MDVKISVTEPQVEQEDYFLDLDADAEVEDFDFKLDGAYDTSIQYDTTEATARDSANQAADFEIGYEDDEAQTAPAEDGYMSPGKMAAQDGNEDMSMGYQDEIGYDDEEPSTTDGADKAGLEEANALDLEISTKLPEEHDPEDHDENRQVFNGQTEPAEAKPAAAAGGDPTPEGPSEELVLHDDLGDHEEHISSSGGNPDASIAAVDDRGADQSLIPTHENKSAAGSTVSSDVDKTNALPGFPGIEVHYNNGQYSLFGTPADDPDSYFLSDTKELEGPLTQFLASLRAVVSDEITDEDELLVRLDALSFEFGEKSSKRFLCRSLRDILGCYAAIASKQAESPQNLVLTLLIRRDCEDRFLELLEDAGIPESSSATAYLSGDFENMDKASQAGTGGDEYPYQGSSVDDYSEEYEDEDEDLAASLAYDNSVQTPASGKQTGPDESLENSDFTEEISDPVTNLSGPASVDSTHIEPTGEISYEEEYQEVQFEDYENAEDAEEAEEDYADEDIDISGEPNEQFAADEISFEIAGPSALAEDEHNSLDNETGGEANIDVGTTAAAASALATTAPESALNGNSDFFSSATHDFSHHGHLPGFSLLGEIDGGELIDYSEDEGPLVSVFPTQAKRKSVFAEQKSPKRMKFNKEALAEESWRIQYSDDEDDTSHNTTSLHHPSPIHSPATNEATVDKGTRHIIDQESPSLPKPSVVTSCPSLAPQSLTPKGARLPLVSSGRDDQVNFSLDADPGLGTVQEQDGGDDFTDAFDIMEDAGNNAEETDSPQHGGLNQDTSEASSNNGLASNSPLSGAHGALTQEALSSHTSRTSTINGDEIDYDETNTANESVLEAGVPHQEVTPIGHENDEIDWENDGDEEEEEQAVAPTSPSISGKRSRTDEVEEGLVDETDYKRRRT</sequence>
<comment type="caution">
    <text evidence="2">The sequence shown here is derived from an EMBL/GenBank/DDBJ whole genome shotgun (WGS) entry which is preliminary data.</text>
</comment>
<evidence type="ECO:0000313" key="3">
    <source>
        <dbReference type="Proteomes" id="UP001172102"/>
    </source>
</evidence>
<feature type="compositionally biased region" description="Acidic residues" evidence="1">
    <location>
        <begin position="858"/>
        <end position="873"/>
    </location>
</feature>
<dbReference type="Proteomes" id="UP001172102">
    <property type="component" value="Unassembled WGS sequence"/>
</dbReference>
<feature type="region of interest" description="Disordered" evidence="1">
    <location>
        <begin position="71"/>
        <end position="203"/>
    </location>
</feature>
<dbReference type="EMBL" id="JAUKUA010000005">
    <property type="protein sequence ID" value="KAK0711409.1"/>
    <property type="molecule type" value="Genomic_DNA"/>
</dbReference>
<feature type="compositionally biased region" description="Polar residues" evidence="1">
    <location>
        <begin position="705"/>
        <end position="718"/>
    </location>
</feature>
<feature type="region of interest" description="Disordered" evidence="1">
    <location>
        <begin position="215"/>
        <end position="234"/>
    </location>
</feature>
<evidence type="ECO:0000313" key="2">
    <source>
        <dbReference type="EMBL" id="KAK0711409.1"/>
    </source>
</evidence>
<feature type="compositionally biased region" description="Polar residues" evidence="1">
    <location>
        <begin position="811"/>
        <end position="824"/>
    </location>
</feature>
<reference evidence="2" key="1">
    <citation type="submission" date="2023-06" db="EMBL/GenBank/DDBJ databases">
        <title>Genome-scale phylogeny and comparative genomics of the fungal order Sordariales.</title>
        <authorList>
            <consortium name="Lawrence Berkeley National Laboratory"/>
            <person name="Hensen N."/>
            <person name="Bonometti L."/>
            <person name="Westerberg I."/>
            <person name="Brannstrom I.O."/>
            <person name="Guillou S."/>
            <person name="Cros-Aarteil S."/>
            <person name="Calhoun S."/>
            <person name="Haridas S."/>
            <person name="Kuo A."/>
            <person name="Mondo S."/>
            <person name="Pangilinan J."/>
            <person name="Riley R."/>
            <person name="Labutti K."/>
            <person name="Andreopoulos B."/>
            <person name="Lipzen A."/>
            <person name="Chen C."/>
            <person name="Yanf M."/>
            <person name="Daum C."/>
            <person name="Ng V."/>
            <person name="Clum A."/>
            <person name="Steindorff A."/>
            <person name="Ohm R."/>
            <person name="Martin F."/>
            <person name="Silar P."/>
            <person name="Natvig D."/>
            <person name="Lalanne C."/>
            <person name="Gautier V."/>
            <person name="Ament-Velasquez S.L."/>
            <person name="Kruys A."/>
            <person name="Hutchinson M.I."/>
            <person name="Powell A.J."/>
            <person name="Barry K."/>
            <person name="Miller A.N."/>
            <person name="Grigoriev I.V."/>
            <person name="Debuchy R."/>
            <person name="Gladieux P."/>
            <person name="Thoren M.H."/>
            <person name="Johannesson H."/>
        </authorList>
    </citation>
    <scope>NUCLEOTIDE SEQUENCE</scope>
    <source>
        <strain evidence="2">SMH4607-1</strain>
    </source>
</reference>
<feature type="compositionally biased region" description="Acidic residues" evidence="1">
    <location>
        <begin position="477"/>
        <end position="510"/>
    </location>
</feature>
<feature type="region of interest" description="Disordered" evidence="1">
    <location>
        <begin position="428"/>
        <end position="515"/>
    </location>
</feature>
<name>A0AA40DPM3_9PEZI</name>
<feature type="compositionally biased region" description="Basic and acidic residues" evidence="1">
    <location>
        <begin position="178"/>
        <end position="191"/>
    </location>
</feature>
<organism evidence="2 3">
    <name type="scientific">Lasiosphaeris hirsuta</name>
    <dbReference type="NCBI Taxonomy" id="260670"/>
    <lineage>
        <taxon>Eukaryota</taxon>
        <taxon>Fungi</taxon>
        <taxon>Dikarya</taxon>
        <taxon>Ascomycota</taxon>
        <taxon>Pezizomycotina</taxon>
        <taxon>Sordariomycetes</taxon>
        <taxon>Sordariomycetidae</taxon>
        <taxon>Sordariales</taxon>
        <taxon>Lasiosphaeriaceae</taxon>
        <taxon>Lasiosphaeris</taxon>
    </lineage>
</organism>
<keyword evidence="3" id="KW-1185">Reference proteome</keyword>
<feature type="compositionally biased region" description="Acidic residues" evidence="1">
    <location>
        <begin position="752"/>
        <end position="765"/>
    </location>
</feature>
<feature type="compositionally biased region" description="Basic and acidic residues" evidence="1">
    <location>
        <begin position="684"/>
        <end position="694"/>
    </location>
</feature>
<proteinExistence type="predicted"/>
<feature type="region of interest" description="Disordered" evidence="1">
    <location>
        <begin position="386"/>
        <end position="416"/>
    </location>
</feature>
<feature type="compositionally biased region" description="Acidic residues" evidence="1">
    <location>
        <begin position="441"/>
        <end position="453"/>
    </location>
</feature>
<feature type="compositionally biased region" description="Acidic residues" evidence="1">
    <location>
        <begin position="406"/>
        <end position="416"/>
    </location>
</feature>